<evidence type="ECO:0000313" key="1">
    <source>
        <dbReference type="EMBL" id="ABR48706.1"/>
    </source>
</evidence>
<gene>
    <name evidence="1" type="ordered locus">Amet_2554</name>
</gene>
<dbReference type="STRING" id="293826.Amet_2554"/>
<dbReference type="RefSeq" id="WP_012063680.1">
    <property type="nucleotide sequence ID" value="NC_009633.1"/>
</dbReference>
<protein>
    <submittedName>
        <fullName evidence="1">Uncharacterized protein</fullName>
    </submittedName>
</protein>
<dbReference type="KEGG" id="amt:Amet_2554"/>
<sequence length="117" mass="13398">MKIIEKNEGQKIEYLQEGNNLLSFRDELFINLARCERDYPVQIDICENSDGILTTGVSQRYIAQIDIPAREYKEVPIEDVEGEGTEGEEESFRLEPVPFSMDNVTLTLWALNEGGLR</sequence>
<dbReference type="Proteomes" id="UP000001572">
    <property type="component" value="Chromosome"/>
</dbReference>
<reference evidence="2" key="1">
    <citation type="journal article" date="2016" name="Genome Announc.">
        <title>Complete genome sequence of Alkaliphilus metalliredigens strain QYMF, an alkaliphilic and metal-reducing bacterium isolated from borax-contaminated leachate ponds.</title>
        <authorList>
            <person name="Hwang C."/>
            <person name="Copeland A."/>
            <person name="Lucas S."/>
            <person name="Lapidus A."/>
            <person name="Barry K."/>
            <person name="Detter J.C."/>
            <person name="Glavina Del Rio T."/>
            <person name="Hammon N."/>
            <person name="Israni S."/>
            <person name="Dalin E."/>
            <person name="Tice H."/>
            <person name="Pitluck S."/>
            <person name="Chertkov O."/>
            <person name="Brettin T."/>
            <person name="Bruce D."/>
            <person name="Han C."/>
            <person name="Schmutz J."/>
            <person name="Larimer F."/>
            <person name="Land M.L."/>
            <person name="Hauser L."/>
            <person name="Kyrpides N."/>
            <person name="Mikhailova N."/>
            <person name="Ye Q."/>
            <person name="Zhou J."/>
            <person name="Richardson P."/>
            <person name="Fields M.W."/>
        </authorList>
    </citation>
    <scope>NUCLEOTIDE SEQUENCE [LARGE SCALE GENOMIC DNA]</scope>
    <source>
        <strain evidence="2">QYMF</strain>
    </source>
</reference>
<proteinExistence type="predicted"/>
<name>A6TR88_ALKMQ</name>
<dbReference type="EMBL" id="CP000724">
    <property type="protein sequence ID" value="ABR48706.1"/>
    <property type="molecule type" value="Genomic_DNA"/>
</dbReference>
<accession>A6TR88</accession>
<keyword evidence="2" id="KW-1185">Reference proteome</keyword>
<dbReference type="OrthoDB" id="2971178at2"/>
<dbReference type="eggNOG" id="ENOG5033AJS">
    <property type="taxonomic scope" value="Bacteria"/>
</dbReference>
<dbReference type="AlphaFoldDB" id="A6TR88"/>
<organism evidence="1 2">
    <name type="scientific">Alkaliphilus metalliredigens (strain QYMF)</name>
    <dbReference type="NCBI Taxonomy" id="293826"/>
    <lineage>
        <taxon>Bacteria</taxon>
        <taxon>Bacillati</taxon>
        <taxon>Bacillota</taxon>
        <taxon>Clostridia</taxon>
        <taxon>Peptostreptococcales</taxon>
        <taxon>Natronincolaceae</taxon>
        <taxon>Alkaliphilus</taxon>
    </lineage>
</organism>
<dbReference type="HOGENOM" id="CLU_164593_0_0_9"/>
<evidence type="ECO:0000313" key="2">
    <source>
        <dbReference type="Proteomes" id="UP000001572"/>
    </source>
</evidence>